<dbReference type="PANTHER" id="PTHR34473:SF2">
    <property type="entry name" value="UPF0699 TRANSMEMBRANE PROTEIN YDBT"/>
    <property type="match status" value="1"/>
</dbReference>
<dbReference type="PANTHER" id="PTHR34473">
    <property type="entry name" value="UPF0699 TRANSMEMBRANE PROTEIN YDBS"/>
    <property type="match status" value="1"/>
</dbReference>
<protein>
    <submittedName>
        <fullName evidence="3">PH domain-containing protein</fullName>
    </submittedName>
</protein>
<keyword evidence="1" id="KW-0472">Membrane</keyword>
<name>A0ABY9TU60_9GAMM</name>
<dbReference type="Proteomes" id="UP001258994">
    <property type="component" value="Chromosome"/>
</dbReference>
<sequence length="183" mass="20732">MTEQVNAEFSNLEIAKDDMPKLQELKYTELSEKYAPTHRLVSLATTVIVMLILVFISYQPFVETPEKVINTLQYPIWGIGTLGLIISLYHSLADPKKRYALREQDISYQSGLVFRKTVSQPILRVQHVELKRGPIDRKVGLANLQVFSAGGAMHTFEIPGLDVETAEDIRQFILAHKDINLHG</sequence>
<keyword evidence="4" id="KW-1185">Reference proteome</keyword>
<feature type="transmembrane region" description="Helical" evidence="1">
    <location>
        <begin position="74"/>
        <end position="92"/>
    </location>
</feature>
<evidence type="ECO:0000256" key="1">
    <source>
        <dbReference type="SAM" id="Phobius"/>
    </source>
</evidence>
<evidence type="ECO:0000259" key="2">
    <source>
        <dbReference type="Pfam" id="PF03703"/>
    </source>
</evidence>
<evidence type="ECO:0000313" key="3">
    <source>
        <dbReference type="EMBL" id="WNC72315.1"/>
    </source>
</evidence>
<organism evidence="3 4">
    <name type="scientific">Thalassotalea psychrophila</name>
    <dbReference type="NCBI Taxonomy" id="3065647"/>
    <lineage>
        <taxon>Bacteria</taxon>
        <taxon>Pseudomonadati</taxon>
        <taxon>Pseudomonadota</taxon>
        <taxon>Gammaproteobacteria</taxon>
        <taxon>Alteromonadales</taxon>
        <taxon>Colwelliaceae</taxon>
        <taxon>Thalassotalea</taxon>
    </lineage>
</organism>
<gene>
    <name evidence="3" type="ORF">RGQ13_19685</name>
</gene>
<feature type="transmembrane region" description="Helical" evidence="1">
    <location>
        <begin position="40"/>
        <end position="62"/>
    </location>
</feature>
<dbReference type="InterPro" id="IPR005182">
    <property type="entry name" value="YdbS-like_PH"/>
</dbReference>
<reference evidence="4" key="1">
    <citation type="submission" date="2023-09" db="EMBL/GenBank/DDBJ databases">
        <authorList>
            <person name="Li S."/>
            <person name="Li X."/>
            <person name="Zhang C."/>
            <person name="Zhao Z."/>
        </authorList>
    </citation>
    <scope>NUCLEOTIDE SEQUENCE [LARGE SCALE GENOMIC DNA]</scope>
    <source>
        <strain evidence="4">SQ149</strain>
    </source>
</reference>
<dbReference type="Pfam" id="PF03703">
    <property type="entry name" value="bPH_2"/>
    <property type="match status" value="1"/>
</dbReference>
<keyword evidence="1" id="KW-0812">Transmembrane</keyword>
<keyword evidence="1" id="KW-1133">Transmembrane helix</keyword>
<proteinExistence type="predicted"/>
<dbReference type="EMBL" id="CP134145">
    <property type="protein sequence ID" value="WNC72315.1"/>
    <property type="molecule type" value="Genomic_DNA"/>
</dbReference>
<evidence type="ECO:0000313" key="4">
    <source>
        <dbReference type="Proteomes" id="UP001258994"/>
    </source>
</evidence>
<accession>A0ABY9TU60</accession>
<dbReference type="RefSeq" id="WP_348391434.1">
    <property type="nucleotide sequence ID" value="NZ_CP134145.1"/>
</dbReference>
<feature type="domain" description="YdbS-like PH" evidence="2">
    <location>
        <begin position="98"/>
        <end position="173"/>
    </location>
</feature>